<dbReference type="AlphaFoldDB" id="A0AAD5MVI6"/>
<proteinExistence type="predicted"/>
<sequence length="90" mass="9702">MIAIPLATTRPYQRGVAACGPGEDYISRTVTMIVNLRLAVGALKQLPLPVVENEAKDSAKERLDAIAMCSVIKSKESRNRPFAVSFVVTG</sequence>
<organism evidence="1 2">
    <name type="scientific">Parelaphostrongylus tenuis</name>
    <name type="common">Meningeal worm</name>
    <dbReference type="NCBI Taxonomy" id="148309"/>
    <lineage>
        <taxon>Eukaryota</taxon>
        <taxon>Metazoa</taxon>
        <taxon>Ecdysozoa</taxon>
        <taxon>Nematoda</taxon>
        <taxon>Chromadorea</taxon>
        <taxon>Rhabditida</taxon>
        <taxon>Rhabditina</taxon>
        <taxon>Rhabditomorpha</taxon>
        <taxon>Strongyloidea</taxon>
        <taxon>Metastrongylidae</taxon>
        <taxon>Parelaphostrongylus</taxon>
    </lineage>
</organism>
<evidence type="ECO:0000313" key="2">
    <source>
        <dbReference type="Proteomes" id="UP001196413"/>
    </source>
</evidence>
<name>A0AAD5MVI6_PARTN</name>
<dbReference type="EMBL" id="JAHQIW010002797">
    <property type="protein sequence ID" value="KAJ1356421.1"/>
    <property type="molecule type" value="Genomic_DNA"/>
</dbReference>
<gene>
    <name evidence="1" type="ORF">KIN20_014133</name>
</gene>
<protein>
    <submittedName>
        <fullName evidence="1">Uncharacterized protein</fullName>
    </submittedName>
</protein>
<dbReference type="Proteomes" id="UP001196413">
    <property type="component" value="Unassembled WGS sequence"/>
</dbReference>
<evidence type="ECO:0000313" key="1">
    <source>
        <dbReference type="EMBL" id="KAJ1356421.1"/>
    </source>
</evidence>
<comment type="caution">
    <text evidence="1">The sequence shown here is derived from an EMBL/GenBank/DDBJ whole genome shotgun (WGS) entry which is preliminary data.</text>
</comment>
<keyword evidence="2" id="KW-1185">Reference proteome</keyword>
<reference evidence="1" key="1">
    <citation type="submission" date="2021-06" db="EMBL/GenBank/DDBJ databases">
        <title>Parelaphostrongylus tenuis whole genome reference sequence.</title>
        <authorList>
            <person name="Garwood T.J."/>
            <person name="Larsen P.A."/>
            <person name="Fountain-Jones N.M."/>
            <person name="Garbe J.R."/>
            <person name="Macchietto M.G."/>
            <person name="Kania S.A."/>
            <person name="Gerhold R.W."/>
            <person name="Richards J.E."/>
            <person name="Wolf T.M."/>
        </authorList>
    </citation>
    <scope>NUCLEOTIDE SEQUENCE</scope>
    <source>
        <strain evidence="1">MNPRO001-30</strain>
        <tissue evidence="1">Meninges</tissue>
    </source>
</reference>
<accession>A0AAD5MVI6</accession>